<dbReference type="PANTHER" id="PTHR31118:SF12">
    <property type="entry name" value="CYCLASE-LIKE PROTEIN 2"/>
    <property type="match status" value="1"/>
</dbReference>
<dbReference type="InterPro" id="IPR037175">
    <property type="entry name" value="KFase_sf"/>
</dbReference>
<protein>
    <submittedName>
        <fullName evidence="1">Cyclase family protein</fullName>
        <ecNumber evidence="1">3.5.-.-</ecNumber>
    </submittedName>
</protein>
<dbReference type="GO" id="GO:0016787">
    <property type="term" value="F:hydrolase activity"/>
    <property type="evidence" value="ECO:0007669"/>
    <property type="project" value="UniProtKB-KW"/>
</dbReference>
<organism evidence="1 2">
    <name type="scientific">Rhodococcus artemisiae</name>
    <dbReference type="NCBI Taxonomy" id="714159"/>
    <lineage>
        <taxon>Bacteria</taxon>
        <taxon>Bacillati</taxon>
        <taxon>Actinomycetota</taxon>
        <taxon>Actinomycetes</taxon>
        <taxon>Mycobacteriales</taxon>
        <taxon>Nocardiaceae</taxon>
        <taxon>Rhodococcus</taxon>
    </lineage>
</organism>
<dbReference type="EMBL" id="JAUTXY010000005">
    <property type="protein sequence ID" value="MEE2058664.1"/>
    <property type="molecule type" value="Genomic_DNA"/>
</dbReference>
<dbReference type="Gene3D" id="3.50.30.50">
    <property type="entry name" value="Putative cyclase"/>
    <property type="match status" value="1"/>
</dbReference>
<accession>A0ABU7LBG4</accession>
<gene>
    <name evidence="1" type="ORF">Q7514_14160</name>
</gene>
<name>A0ABU7LBG4_9NOCA</name>
<evidence type="ECO:0000313" key="1">
    <source>
        <dbReference type="EMBL" id="MEE2058664.1"/>
    </source>
</evidence>
<dbReference type="SUPFAM" id="SSF102198">
    <property type="entry name" value="Putative cyclase"/>
    <property type="match status" value="1"/>
</dbReference>
<sequence>MRVVRIVDLSHPVSPTTQVYPGDPTPVFTPHATISGDGYNLLHVAMGSQTGTHVDAPRHIRDDGDSVDRLSPAAFVGRGVVLDVRGRVGPGELIGPGLWDEADLCSGDIALVHTGWSAHFGTDEYFRHPALSAEGCRWLLDHGVRTVGIDAPSIDPTGDEELAAHHVIAVAGGVICENLTNLAAIDFPDPLVNLLPIPFVGADGAPVRAVAMHIEPF</sequence>
<keyword evidence="2" id="KW-1185">Reference proteome</keyword>
<dbReference type="EC" id="3.5.-.-" evidence="1"/>
<dbReference type="Proteomes" id="UP001336020">
    <property type="component" value="Unassembled WGS sequence"/>
</dbReference>
<proteinExistence type="predicted"/>
<dbReference type="InterPro" id="IPR007325">
    <property type="entry name" value="KFase/CYL"/>
</dbReference>
<dbReference type="Pfam" id="PF04199">
    <property type="entry name" value="Cyclase"/>
    <property type="match status" value="1"/>
</dbReference>
<comment type="caution">
    <text evidence="1">The sequence shown here is derived from an EMBL/GenBank/DDBJ whole genome shotgun (WGS) entry which is preliminary data.</text>
</comment>
<evidence type="ECO:0000313" key="2">
    <source>
        <dbReference type="Proteomes" id="UP001336020"/>
    </source>
</evidence>
<reference evidence="1 2" key="1">
    <citation type="submission" date="2023-07" db="EMBL/GenBank/DDBJ databases">
        <authorList>
            <person name="Girao M."/>
            <person name="Carvalho M.F."/>
        </authorList>
    </citation>
    <scope>NUCLEOTIDE SEQUENCE [LARGE SCALE GENOMIC DNA]</scope>
    <source>
        <strain evidence="1 2">YIM65754</strain>
    </source>
</reference>
<dbReference type="RefSeq" id="WP_330133897.1">
    <property type="nucleotide sequence ID" value="NZ_JAUTXY010000005.1"/>
</dbReference>
<dbReference type="PANTHER" id="PTHR31118">
    <property type="entry name" value="CYCLASE-LIKE PROTEIN 2"/>
    <property type="match status" value="1"/>
</dbReference>
<keyword evidence="1" id="KW-0378">Hydrolase</keyword>